<evidence type="ECO:0000256" key="1">
    <source>
        <dbReference type="SAM" id="MobiDB-lite"/>
    </source>
</evidence>
<dbReference type="RefSeq" id="XP_066007761.1">
    <property type="nucleotide sequence ID" value="XM_066152977.1"/>
</dbReference>
<organism evidence="2 3">
    <name type="scientific">Colletotrichum fructicola (strain Nara gc5)</name>
    <name type="common">Anthracnose fungus</name>
    <name type="synonym">Colletotrichum gloeosporioides (strain Nara gc5)</name>
    <dbReference type="NCBI Taxonomy" id="1213859"/>
    <lineage>
        <taxon>Eukaryota</taxon>
        <taxon>Fungi</taxon>
        <taxon>Dikarya</taxon>
        <taxon>Ascomycota</taxon>
        <taxon>Pezizomycotina</taxon>
        <taxon>Sordariomycetes</taxon>
        <taxon>Hypocreomycetidae</taxon>
        <taxon>Glomerellales</taxon>
        <taxon>Glomerellaceae</taxon>
        <taxon>Colletotrichum</taxon>
        <taxon>Colletotrichum gloeosporioides species complex</taxon>
    </lineage>
</organism>
<keyword evidence="3" id="KW-1185">Reference proteome</keyword>
<proteinExistence type="predicted"/>
<protein>
    <submittedName>
        <fullName evidence="2">Uncharacterized protein</fullName>
    </submittedName>
</protein>
<evidence type="ECO:0000313" key="2">
    <source>
        <dbReference type="EMBL" id="KAF4478128.1"/>
    </source>
</evidence>
<reference evidence="2 3" key="1">
    <citation type="submission" date="2012-08" db="EMBL/GenBank/DDBJ databases">
        <authorList>
            <person name="Gan P.H.P."/>
            <person name="Ikeda K."/>
            <person name="Irieda H."/>
            <person name="Narusaka M."/>
            <person name="O'Connell R.J."/>
            <person name="Narusaka Y."/>
            <person name="Takano Y."/>
            <person name="Kubo Y."/>
            <person name="Shirasu K."/>
        </authorList>
    </citation>
    <scope>NUCLEOTIDE SEQUENCE [LARGE SCALE GENOMIC DNA]</scope>
    <source>
        <strain evidence="2 3">Nara gc5</strain>
    </source>
</reference>
<reference evidence="2 3" key="2">
    <citation type="submission" date="2020-04" db="EMBL/GenBank/DDBJ databases">
        <title>Genome sequencing and assembly of multiple isolates from the Colletotrichum gloeosporioides species complex.</title>
        <authorList>
            <person name="Gan P."/>
            <person name="Shirasu K."/>
        </authorList>
    </citation>
    <scope>NUCLEOTIDE SEQUENCE [LARGE SCALE GENOMIC DNA]</scope>
    <source>
        <strain evidence="2 3">Nara gc5</strain>
    </source>
</reference>
<dbReference type="Proteomes" id="UP000011096">
    <property type="component" value="Unassembled WGS sequence"/>
</dbReference>
<comment type="caution">
    <text evidence="2">The sequence shown here is derived from an EMBL/GenBank/DDBJ whole genome shotgun (WGS) entry which is preliminary data.</text>
</comment>
<dbReference type="AlphaFoldDB" id="A0A7J6IN08"/>
<accession>A0A7J6IN08</accession>
<feature type="region of interest" description="Disordered" evidence="1">
    <location>
        <begin position="35"/>
        <end position="54"/>
    </location>
</feature>
<gene>
    <name evidence="2" type="ORF">CGGC5_v013772</name>
</gene>
<dbReference type="InParanoid" id="A0A7J6IN08"/>
<sequence length="90" mass="9652">MSRRLTLGGNLTLEPCPGKPHSELLQPRLAICVSASPREPDGGESPDLPLPTETHTHLRLATKSASSPLPARAGDRTLVRRLDLSDALTH</sequence>
<evidence type="ECO:0000313" key="3">
    <source>
        <dbReference type="Proteomes" id="UP000011096"/>
    </source>
</evidence>
<name>A0A7J6IN08_COLFN</name>
<dbReference type="GeneID" id="90980332"/>
<dbReference type="EMBL" id="ANPB02000008">
    <property type="protein sequence ID" value="KAF4478128.1"/>
    <property type="molecule type" value="Genomic_DNA"/>
</dbReference>